<dbReference type="PANTHER" id="PTHR46579:SF1">
    <property type="entry name" value="F5_8 TYPE C DOMAIN-CONTAINING PROTEIN"/>
    <property type="match status" value="1"/>
</dbReference>
<dbReference type="PANTHER" id="PTHR46579">
    <property type="entry name" value="F5/8 TYPE C DOMAIN-CONTAINING PROTEIN-RELATED"/>
    <property type="match status" value="1"/>
</dbReference>
<evidence type="ECO:0000256" key="1">
    <source>
        <dbReference type="SAM" id="MobiDB-lite"/>
    </source>
</evidence>
<organism evidence="2 4">
    <name type="scientific">Adineta steineri</name>
    <dbReference type="NCBI Taxonomy" id="433720"/>
    <lineage>
        <taxon>Eukaryota</taxon>
        <taxon>Metazoa</taxon>
        <taxon>Spiralia</taxon>
        <taxon>Gnathifera</taxon>
        <taxon>Rotifera</taxon>
        <taxon>Eurotatoria</taxon>
        <taxon>Bdelloidea</taxon>
        <taxon>Adinetida</taxon>
        <taxon>Adinetidae</taxon>
        <taxon>Adineta</taxon>
    </lineage>
</organism>
<protein>
    <submittedName>
        <fullName evidence="2">Uncharacterized protein</fullName>
    </submittedName>
</protein>
<reference evidence="2" key="1">
    <citation type="submission" date="2021-02" db="EMBL/GenBank/DDBJ databases">
        <authorList>
            <person name="Nowell W R."/>
        </authorList>
    </citation>
    <scope>NUCLEOTIDE SEQUENCE</scope>
</reference>
<dbReference type="Proteomes" id="UP000663868">
    <property type="component" value="Unassembled WGS sequence"/>
</dbReference>
<evidence type="ECO:0000313" key="2">
    <source>
        <dbReference type="EMBL" id="CAF1463608.1"/>
    </source>
</evidence>
<feature type="region of interest" description="Disordered" evidence="1">
    <location>
        <begin position="91"/>
        <end position="196"/>
    </location>
</feature>
<feature type="compositionally biased region" description="Polar residues" evidence="1">
    <location>
        <begin position="351"/>
        <end position="371"/>
    </location>
</feature>
<feature type="region of interest" description="Disordered" evidence="1">
    <location>
        <begin position="351"/>
        <end position="391"/>
    </location>
</feature>
<dbReference type="EMBL" id="CAJOBB010003225">
    <property type="protein sequence ID" value="CAF4028127.1"/>
    <property type="molecule type" value="Genomic_DNA"/>
</dbReference>
<feature type="compositionally biased region" description="Basic and acidic residues" evidence="1">
    <location>
        <begin position="149"/>
        <end position="165"/>
    </location>
</feature>
<evidence type="ECO:0000313" key="3">
    <source>
        <dbReference type="EMBL" id="CAF4028127.1"/>
    </source>
</evidence>
<dbReference type="EMBL" id="CAJNOE010002016">
    <property type="protein sequence ID" value="CAF1463608.1"/>
    <property type="molecule type" value="Genomic_DNA"/>
</dbReference>
<evidence type="ECO:0000313" key="4">
    <source>
        <dbReference type="Proteomes" id="UP000663860"/>
    </source>
</evidence>
<feature type="compositionally biased region" description="Basic and acidic residues" evidence="1">
    <location>
        <begin position="124"/>
        <end position="138"/>
    </location>
</feature>
<name>A0A815QGA8_9BILA</name>
<dbReference type="AlphaFoldDB" id="A0A815QGA8"/>
<accession>A0A815QGA8</accession>
<proteinExistence type="predicted"/>
<gene>
    <name evidence="2" type="ORF">IZO911_LOCUS43061</name>
    <name evidence="3" type="ORF">KXQ929_LOCUS30114</name>
</gene>
<comment type="caution">
    <text evidence="2">The sequence shown here is derived from an EMBL/GenBank/DDBJ whole genome shotgun (WGS) entry which is preliminary data.</text>
</comment>
<feature type="compositionally biased region" description="Acidic residues" evidence="1">
    <location>
        <begin position="92"/>
        <end position="123"/>
    </location>
</feature>
<dbReference type="Proteomes" id="UP000663860">
    <property type="component" value="Unassembled WGS sequence"/>
</dbReference>
<sequence>MASRKKKFEACLVRIREEELIVVGWDQIVTTTDKSKLTVGSCVGYKQTTNRRQKVIRGKILVTGSFSICEQQLKLLMQKINKKKSQHIELNNNEEEEEEKSVDAQDVQEDSDTNDEQSAESEDEHLHIVTEKDTRIIDDNDSEVVQIHKPKDTHKGNKYETRKLCEISSNDGQDKDEQTTTSSSSKRTASEVDVDVEDSASKRLKISYTRFHEMQNENRRLHAQVDKYKKEWMPRPTDPAVIEYFKHMGKIFSYDPEYEEEKEDILINVYTRLDMNEEQLNRLKQKNGTKTARAIVRALYPVSVRMDVSSDDIPPEFRQAIHVEECEQLNKALSQSQNTLDNLDQHSHSAATFDDQSQINFDNRSSSSYTPQAADETNVFEDKEDASTATQDSFTRPVAKVDLAAALVALKNRHSLSAVCVNDICSLLCILNVPNAPRSWFHVQKSFDSAFVSSLDRKVSWICPECKRSSDDTFKCSNINCSWRFAPPAPMPPYFYTFNIIDQLFAILATSCDLNLPTKTNDTSRTMLTMSDIVDGSYYNKILAKESYDILTLTMNTDAVQPFNCSEKSIWPVTFIINEITRKKRYCFQNLVLGGIWPGPTKPKRFEMAAFLETIVEQLKILEKGYQFECRSGSGFVTRFLKIFLICACMDKPAQAITQNLPEATAKYGCGRCEIRGYSVPSSRDSHHHINCFPIDCSLHQPHLRSNERYDYLLCIKEKNDAEVEKLTSRLLDRAAKRRLKKQLISNKESECGILGRCILRQLKYFDVGFSFLSDNLHNIYHGVFVSMVAIHFAEYRDLTIDMVKSVKSLLHEFLIKYPKLYTARHNQQVIHSLNHIGQTIEDYGPLTSYSTFHFESILGMLMRTIKGTRREEIEVIGNLNMFRNACLHLHDTTIDRQLKTYIENMVSGRGYDNSQSNVVRVMHSSSAIQRISTVFSNQHLHFFTSCKVGHIRYTTNHYSKTKAADDSAVMFQVGNELYFGLITAIFTTEDNETLLELWPVNNSRSLNITTNGQVINVPTIQEGTLENDDNFYYISIHDIIEKCVYWRKQSNKVFFFRYPNLEKSS</sequence>